<dbReference type="KEGG" id="lab:LA76x_3632"/>
<evidence type="ECO:0000313" key="1">
    <source>
        <dbReference type="EMBL" id="ALN81754.1"/>
    </source>
</evidence>
<keyword evidence="2" id="KW-1185">Reference proteome</keyword>
<proteinExistence type="predicted"/>
<protein>
    <submittedName>
        <fullName evidence="1">Uncharacterized protein</fullName>
    </submittedName>
</protein>
<sequence length="140" mass="15568">MTQKSKNKTKSAALEIELTVAHVVFGGNAAQGRYFYSFSPDVVTVGKDQSPVKITYRLEKEVSKHFKIDGVLNSDSKDQIYDTKIAADGRNASMMNRNDTQTLIFFSVLVRDEKRGVLVACDPQVGNDPEITPQAGKRKR</sequence>
<dbReference type="eggNOG" id="ENOG502ZJ5C">
    <property type="taxonomic scope" value="Bacteria"/>
</dbReference>
<dbReference type="PATRIC" id="fig|84531.8.peg.3649"/>
<accession>A0A0S2FE06</accession>
<reference evidence="1 2" key="1">
    <citation type="journal article" date="2015" name="BMC Genomics">
        <title>Comparative genomics and metabolic profiling of the genus Lysobacter.</title>
        <authorList>
            <person name="de Bruijn I."/>
            <person name="Cheng X."/>
            <person name="de Jager V."/>
            <person name="Exposito R.G."/>
            <person name="Watrous J."/>
            <person name="Patel N."/>
            <person name="Postma J."/>
            <person name="Dorrestein P.C."/>
            <person name="Kobayashi D."/>
            <person name="Raaijmakers J.M."/>
        </authorList>
    </citation>
    <scope>NUCLEOTIDE SEQUENCE [LARGE SCALE GENOMIC DNA]</scope>
    <source>
        <strain evidence="1 2">76</strain>
    </source>
</reference>
<name>A0A0S2FE06_LYSAN</name>
<evidence type="ECO:0000313" key="2">
    <source>
        <dbReference type="Proteomes" id="UP000060787"/>
    </source>
</evidence>
<dbReference type="Proteomes" id="UP000060787">
    <property type="component" value="Chromosome"/>
</dbReference>
<dbReference type="RefSeq" id="WP_057918705.1">
    <property type="nucleotide sequence ID" value="NZ_CP011129.1"/>
</dbReference>
<gene>
    <name evidence="1" type="ORF">LA76x_3632</name>
</gene>
<dbReference type="AlphaFoldDB" id="A0A0S2FE06"/>
<dbReference type="EMBL" id="CP011129">
    <property type="protein sequence ID" value="ALN81754.1"/>
    <property type="molecule type" value="Genomic_DNA"/>
</dbReference>
<organism evidence="1 2">
    <name type="scientific">Lysobacter antibioticus</name>
    <dbReference type="NCBI Taxonomy" id="84531"/>
    <lineage>
        <taxon>Bacteria</taxon>
        <taxon>Pseudomonadati</taxon>
        <taxon>Pseudomonadota</taxon>
        <taxon>Gammaproteobacteria</taxon>
        <taxon>Lysobacterales</taxon>
        <taxon>Lysobacteraceae</taxon>
        <taxon>Lysobacter</taxon>
    </lineage>
</organism>